<name>A0A2X1PQG2_HAEIF</name>
<accession>A0A2X1PQG2</accession>
<evidence type="ECO:0000313" key="2">
    <source>
        <dbReference type="Proteomes" id="UP000249936"/>
    </source>
</evidence>
<organism evidence="1 2">
    <name type="scientific">Haemophilus influenzae</name>
    <dbReference type="NCBI Taxonomy" id="727"/>
    <lineage>
        <taxon>Bacteria</taxon>
        <taxon>Pseudomonadati</taxon>
        <taxon>Pseudomonadota</taxon>
        <taxon>Gammaproteobacteria</taxon>
        <taxon>Pasteurellales</taxon>
        <taxon>Pasteurellaceae</taxon>
        <taxon>Haemophilus</taxon>
    </lineage>
</organism>
<evidence type="ECO:0000313" key="1">
    <source>
        <dbReference type="EMBL" id="SPX42570.1"/>
    </source>
</evidence>
<gene>
    <name evidence="1" type="ORF">NCTC11872_02210</name>
</gene>
<protein>
    <submittedName>
        <fullName evidence="1">Uncharacterized protein</fullName>
    </submittedName>
</protein>
<dbReference type="AlphaFoldDB" id="A0A2X1PQG2"/>
<dbReference type="Proteomes" id="UP000249936">
    <property type="component" value="Unassembled WGS sequence"/>
</dbReference>
<proteinExistence type="predicted"/>
<dbReference type="EMBL" id="UASK01000008">
    <property type="protein sequence ID" value="SPX42570.1"/>
    <property type="molecule type" value="Genomic_DNA"/>
</dbReference>
<reference evidence="1 2" key="1">
    <citation type="submission" date="2018-06" db="EMBL/GenBank/DDBJ databases">
        <authorList>
            <consortium name="Pathogen Informatics"/>
            <person name="Doyle S."/>
        </authorList>
    </citation>
    <scope>NUCLEOTIDE SEQUENCE [LARGE SCALE GENOMIC DNA]</scope>
    <source>
        <strain evidence="1 2">NCTC11872</strain>
    </source>
</reference>
<sequence length="40" mass="4366">MKIAKTRKTSANLIVKIKKDAKFGKGKNGKKGTALQTSLY</sequence>